<evidence type="ECO:0000256" key="1">
    <source>
        <dbReference type="ARBA" id="ARBA00022676"/>
    </source>
</evidence>
<evidence type="ECO:0000256" key="2">
    <source>
        <dbReference type="SAM" id="SignalP"/>
    </source>
</evidence>
<keyword evidence="1" id="KW-0808">Transferase</keyword>
<feature type="domain" description="Glycosyltransferase subfamily 4-like N-terminal" evidence="4">
    <location>
        <begin position="93"/>
        <end position="266"/>
    </location>
</feature>
<feature type="domain" description="Glycosyl transferase family 1" evidence="3">
    <location>
        <begin position="308"/>
        <end position="461"/>
    </location>
</feature>
<dbReference type="Gene3D" id="3.40.50.2000">
    <property type="entry name" value="Glycogen Phosphorylase B"/>
    <property type="match status" value="2"/>
</dbReference>
<dbReference type="Pfam" id="PF00534">
    <property type="entry name" value="Glycos_transf_1"/>
    <property type="match status" value="1"/>
</dbReference>
<dbReference type="Pfam" id="PF13579">
    <property type="entry name" value="Glyco_trans_4_4"/>
    <property type="match status" value="1"/>
</dbReference>
<keyword evidence="2" id="KW-0732">Signal</keyword>
<dbReference type="PANTHER" id="PTHR12526">
    <property type="entry name" value="GLYCOSYLTRANSFERASE"/>
    <property type="match status" value="1"/>
</dbReference>
<evidence type="ECO:0000259" key="4">
    <source>
        <dbReference type="Pfam" id="PF13579"/>
    </source>
</evidence>
<comment type="caution">
    <text evidence="5">The sequence shown here is derived from an EMBL/GenBank/DDBJ whole genome shotgun (WGS) entry which is preliminary data.</text>
</comment>
<dbReference type="SUPFAM" id="SSF53756">
    <property type="entry name" value="UDP-Glycosyltransferase/glycogen phosphorylase"/>
    <property type="match status" value="1"/>
</dbReference>
<dbReference type="CDD" id="cd03801">
    <property type="entry name" value="GT4_PimA-like"/>
    <property type="match status" value="1"/>
</dbReference>
<feature type="signal peptide" evidence="2">
    <location>
        <begin position="1"/>
        <end position="21"/>
    </location>
</feature>
<protein>
    <submittedName>
        <fullName evidence="5">Uncharacterized protein</fullName>
    </submittedName>
</protein>
<evidence type="ECO:0000313" key="6">
    <source>
        <dbReference type="Proteomes" id="UP001189429"/>
    </source>
</evidence>
<evidence type="ECO:0000313" key="5">
    <source>
        <dbReference type="EMBL" id="CAK0861304.1"/>
    </source>
</evidence>
<name>A0ABN9UN21_9DINO</name>
<dbReference type="Proteomes" id="UP001189429">
    <property type="component" value="Unassembled WGS sequence"/>
</dbReference>
<organism evidence="5 6">
    <name type="scientific">Prorocentrum cordatum</name>
    <dbReference type="NCBI Taxonomy" id="2364126"/>
    <lineage>
        <taxon>Eukaryota</taxon>
        <taxon>Sar</taxon>
        <taxon>Alveolata</taxon>
        <taxon>Dinophyceae</taxon>
        <taxon>Prorocentrales</taxon>
        <taxon>Prorocentraceae</taxon>
        <taxon>Prorocentrum</taxon>
    </lineage>
</organism>
<accession>A0ABN9UN21</accession>
<keyword evidence="1" id="KW-0328">Glycosyltransferase</keyword>
<proteinExistence type="predicted"/>
<gene>
    <name evidence="5" type="ORF">PCOR1329_LOCUS50012</name>
</gene>
<reference evidence="5" key="1">
    <citation type="submission" date="2023-10" db="EMBL/GenBank/DDBJ databases">
        <authorList>
            <person name="Chen Y."/>
            <person name="Shah S."/>
            <person name="Dougan E. K."/>
            <person name="Thang M."/>
            <person name="Chan C."/>
        </authorList>
    </citation>
    <scope>NUCLEOTIDE SEQUENCE [LARGE SCALE GENOMIC DNA]</scope>
</reference>
<dbReference type="InterPro" id="IPR028098">
    <property type="entry name" value="Glyco_trans_4-like_N"/>
</dbReference>
<sequence>MAQRWHRLPLSLRLLLRRASAAVARAARQSAACQIVVLAVLPFLAVSALWWTLGADLDLLVEEGPAPCAGGSATELLRVCIVASSFQGVVTSSGIGTFYSALAEALAGAGHSVTLLFTQGNVSHSVEGDFDYWRAQYMQMGIELIPLLQTFQGQVDGVMFHAKTAWSVYRWLRERSHLFDVVHVHDYQGYGYYTVLAKYLRIAFNATTVVVMTHGPLRWARTANGQQLDTLLDAEVDFLEQQTVRLADVVVSPSEYLLRWAGMQGWNPHTTPQVMPLLVPSEARKRLEQMAAAAGAADVSGPRRIDELVFFGRLEGRKGIVDFCDAVDILLERGGSRLSRVAFLGGSASTILGKPSREYLIPRTGAWRGKGVEVEIVDDRDTGGALTYLLGGGGRRCAVLPSRSENSPMAVTELLTAKVPFLAANVGGIPELIASESHATSLFQANNVTALAEAIARALDHGVTVARAARSLGDLESMWLQWHRRLGGGGNCAPPRPAWRAAGRLRGVPLLLAGGARAAQGPRPSVVAVVLHSTQRPADLKATVLSLLDQEMVVGTCMVLVGTVTEDSERVARLLSEGNQSRGGLPSASVVWATRRSDGIRECAAARGSSMVLLLEAGAVLKAGAVRTLASSLVIGDGGTTAAAHSYGGDVKFDACSTPQDVRGALASRSDRTRLFLGPALRAGIFGNVFGGDVVLLSPATVQALAAAGSLGEGRGFWEPLAAAAVTGQDVQALPEPLYWMRAVRSPPLSMSELRRLLRPLRHNFSNAVLREVLKSSTEGVASIMGASGLPMSIVEY</sequence>
<feature type="chain" id="PRO_5045587967" evidence="2">
    <location>
        <begin position="22"/>
        <end position="797"/>
    </location>
</feature>
<keyword evidence="6" id="KW-1185">Reference proteome</keyword>
<evidence type="ECO:0000259" key="3">
    <source>
        <dbReference type="Pfam" id="PF00534"/>
    </source>
</evidence>
<dbReference type="PANTHER" id="PTHR12526:SF630">
    <property type="entry name" value="GLYCOSYLTRANSFERASE"/>
    <property type="match status" value="1"/>
</dbReference>
<dbReference type="EMBL" id="CAUYUJ010016059">
    <property type="protein sequence ID" value="CAK0861304.1"/>
    <property type="molecule type" value="Genomic_DNA"/>
</dbReference>
<dbReference type="InterPro" id="IPR001296">
    <property type="entry name" value="Glyco_trans_1"/>
</dbReference>